<evidence type="ECO:0000259" key="2">
    <source>
        <dbReference type="PROSITE" id="PS50404"/>
    </source>
</evidence>
<feature type="domain" description="GST N-terminal" evidence="2">
    <location>
        <begin position="2"/>
        <end position="86"/>
    </location>
</feature>
<dbReference type="SUPFAM" id="SSF52833">
    <property type="entry name" value="Thioredoxin-like"/>
    <property type="match status" value="1"/>
</dbReference>
<reference evidence="4 5" key="1">
    <citation type="submission" date="2023-04" db="EMBL/GenBank/DDBJ databases">
        <title>Marinoamorphus aggregata gen. nov., sp. Nov., isolate from tissue of brittle star Ophioplocus japonicus.</title>
        <authorList>
            <person name="Kawano K."/>
            <person name="Sawayama S."/>
            <person name="Nakagawa S."/>
        </authorList>
    </citation>
    <scope>NUCLEOTIDE SEQUENCE [LARGE SCALE GENOMIC DNA]</scope>
    <source>
        <strain evidence="4 5">NKW23</strain>
    </source>
</reference>
<dbReference type="InterPro" id="IPR036282">
    <property type="entry name" value="Glutathione-S-Trfase_C_sf"/>
</dbReference>
<dbReference type="Pfam" id="PF00043">
    <property type="entry name" value="GST_C"/>
    <property type="match status" value="1"/>
</dbReference>
<dbReference type="InterPro" id="IPR010987">
    <property type="entry name" value="Glutathione-S-Trfase_C-like"/>
</dbReference>
<dbReference type="InterPro" id="IPR040079">
    <property type="entry name" value="Glutathione_S-Trfase"/>
</dbReference>
<sequence length="215" mass="24163">MAEYRLHCFAQSGNAYKAALMLAMAKADWAPVWVDFFNGATRTPGFLALNEMGEVPVLEHDRMGGQVLSQSGVILDYLALSLGVFDPGPENAREALRWIIWDNQRLSGMLGTWRFLTRFLPEEKRDPAVIGFCEGRARKALGVFDAHMKGRDWVACDWLSTADFSCAGYLFYEGEYPVDWSEYPNLAAWRERLKAEPGWAHPYDLMPGHPLPGAG</sequence>
<dbReference type="Gene3D" id="1.20.1050.10">
    <property type="match status" value="1"/>
</dbReference>
<comment type="caution">
    <text evidence="4">The sequence shown here is derived from an EMBL/GenBank/DDBJ whole genome shotgun (WGS) entry which is preliminary data.</text>
</comment>
<keyword evidence="5" id="KW-1185">Reference proteome</keyword>
<dbReference type="SFLD" id="SFLDS00019">
    <property type="entry name" value="Glutathione_Transferase_(cytos"/>
    <property type="match status" value="1"/>
</dbReference>
<gene>
    <name evidence="4" type="ORF">LNKW23_32920</name>
</gene>
<dbReference type="RefSeq" id="WP_285673021.1">
    <property type="nucleotide sequence ID" value="NZ_BSYI01000029.1"/>
</dbReference>
<dbReference type="InterPro" id="IPR004046">
    <property type="entry name" value="GST_C"/>
</dbReference>
<evidence type="ECO:0000259" key="3">
    <source>
        <dbReference type="PROSITE" id="PS50405"/>
    </source>
</evidence>
<dbReference type="PANTHER" id="PTHR44051">
    <property type="entry name" value="GLUTATHIONE S-TRANSFERASE-RELATED"/>
    <property type="match status" value="1"/>
</dbReference>
<evidence type="ECO:0000256" key="1">
    <source>
        <dbReference type="RuleBase" id="RU003494"/>
    </source>
</evidence>
<dbReference type="SUPFAM" id="SSF47616">
    <property type="entry name" value="GST C-terminal domain-like"/>
    <property type="match status" value="1"/>
</dbReference>
<dbReference type="EMBL" id="BSYI01000029">
    <property type="protein sequence ID" value="GMG84078.1"/>
    <property type="molecule type" value="Genomic_DNA"/>
</dbReference>
<accession>A0ABQ6LLK3</accession>
<dbReference type="Gene3D" id="3.40.30.10">
    <property type="entry name" value="Glutaredoxin"/>
    <property type="match status" value="1"/>
</dbReference>
<dbReference type="Pfam" id="PF02798">
    <property type="entry name" value="GST_N"/>
    <property type="match status" value="1"/>
</dbReference>
<protein>
    <recommendedName>
        <fullName evidence="6">Glutathione S-transferase</fullName>
    </recommendedName>
</protein>
<dbReference type="InterPro" id="IPR036249">
    <property type="entry name" value="Thioredoxin-like_sf"/>
</dbReference>
<dbReference type="PROSITE" id="PS50405">
    <property type="entry name" value="GST_CTER"/>
    <property type="match status" value="1"/>
</dbReference>
<dbReference type="Proteomes" id="UP001239909">
    <property type="component" value="Unassembled WGS sequence"/>
</dbReference>
<proteinExistence type="inferred from homology"/>
<dbReference type="InterPro" id="IPR004045">
    <property type="entry name" value="Glutathione_S-Trfase_N"/>
</dbReference>
<evidence type="ECO:0000313" key="5">
    <source>
        <dbReference type="Proteomes" id="UP001239909"/>
    </source>
</evidence>
<evidence type="ECO:0008006" key="6">
    <source>
        <dbReference type="Google" id="ProtNLM"/>
    </source>
</evidence>
<organism evidence="4 5">
    <name type="scientific">Paralimibaculum aggregatum</name>
    <dbReference type="NCBI Taxonomy" id="3036245"/>
    <lineage>
        <taxon>Bacteria</taxon>
        <taxon>Pseudomonadati</taxon>
        <taxon>Pseudomonadota</taxon>
        <taxon>Alphaproteobacteria</taxon>
        <taxon>Rhodobacterales</taxon>
        <taxon>Paracoccaceae</taxon>
        <taxon>Paralimibaculum</taxon>
    </lineage>
</organism>
<dbReference type="PANTHER" id="PTHR44051:SF2">
    <property type="entry name" value="HYPOTHETICAL GLUTATHIONE S-TRANSFERASE LIKE PROTEIN"/>
    <property type="match status" value="1"/>
</dbReference>
<comment type="similarity">
    <text evidence="1">Belongs to the GST superfamily.</text>
</comment>
<evidence type="ECO:0000313" key="4">
    <source>
        <dbReference type="EMBL" id="GMG84078.1"/>
    </source>
</evidence>
<dbReference type="PROSITE" id="PS50404">
    <property type="entry name" value="GST_NTER"/>
    <property type="match status" value="1"/>
</dbReference>
<name>A0ABQ6LLK3_9RHOB</name>
<feature type="domain" description="GST C-terminal" evidence="3">
    <location>
        <begin position="91"/>
        <end position="214"/>
    </location>
</feature>